<feature type="region of interest" description="Disordered" evidence="1">
    <location>
        <begin position="499"/>
        <end position="522"/>
    </location>
</feature>
<dbReference type="AlphaFoldDB" id="A0A8H3GD60"/>
<organism evidence="3 4">
    <name type="scientific">Imshaugia aleurites</name>
    <dbReference type="NCBI Taxonomy" id="172621"/>
    <lineage>
        <taxon>Eukaryota</taxon>
        <taxon>Fungi</taxon>
        <taxon>Dikarya</taxon>
        <taxon>Ascomycota</taxon>
        <taxon>Pezizomycotina</taxon>
        <taxon>Lecanoromycetes</taxon>
        <taxon>OSLEUM clade</taxon>
        <taxon>Lecanoromycetidae</taxon>
        <taxon>Lecanorales</taxon>
        <taxon>Lecanorineae</taxon>
        <taxon>Parmeliaceae</taxon>
        <taxon>Imshaugia</taxon>
    </lineage>
</organism>
<evidence type="ECO:0000313" key="3">
    <source>
        <dbReference type="EMBL" id="CAF9937918.1"/>
    </source>
</evidence>
<gene>
    <name evidence="3" type="ORF">IMSHALPRED_000594</name>
</gene>
<feature type="region of interest" description="Disordered" evidence="1">
    <location>
        <begin position="554"/>
        <end position="673"/>
    </location>
</feature>
<feature type="compositionally biased region" description="Basic and acidic residues" evidence="1">
    <location>
        <begin position="606"/>
        <end position="622"/>
    </location>
</feature>
<reference evidence="3" key="1">
    <citation type="submission" date="2021-03" db="EMBL/GenBank/DDBJ databases">
        <authorList>
            <person name="Tagirdzhanova G."/>
        </authorList>
    </citation>
    <scope>NUCLEOTIDE SEQUENCE</scope>
</reference>
<name>A0A8H3GD60_9LECA</name>
<feature type="compositionally biased region" description="Basic and acidic residues" evidence="1">
    <location>
        <begin position="386"/>
        <end position="416"/>
    </location>
</feature>
<feature type="region of interest" description="Disordered" evidence="1">
    <location>
        <begin position="59"/>
        <end position="116"/>
    </location>
</feature>
<feature type="compositionally biased region" description="Polar residues" evidence="1">
    <location>
        <begin position="101"/>
        <end position="116"/>
    </location>
</feature>
<feature type="region of interest" description="Disordered" evidence="1">
    <location>
        <begin position="386"/>
        <end position="437"/>
    </location>
</feature>
<feature type="compositionally biased region" description="Acidic residues" evidence="1">
    <location>
        <begin position="554"/>
        <end position="573"/>
    </location>
</feature>
<keyword evidence="4" id="KW-1185">Reference proteome</keyword>
<dbReference type="InterPro" id="IPR057678">
    <property type="entry name" value="DUF7918"/>
</dbReference>
<dbReference type="Proteomes" id="UP000664534">
    <property type="component" value="Unassembled WGS sequence"/>
</dbReference>
<dbReference type="Pfam" id="PF25534">
    <property type="entry name" value="DUF7918"/>
    <property type="match status" value="1"/>
</dbReference>
<evidence type="ECO:0000259" key="2">
    <source>
        <dbReference type="Pfam" id="PF25534"/>
    </source>
</evidence>
<evidence type="ECO:0000256" key="1">
    <source>
        <dbReference type="SAM" id="MobiDB-lite"/>
    </source>
</evidence>
<dbReference type="EMBL" id="CAJPDT010000103">
    <property type="protein sequence ID" value="CAF9937918.1"/>
    <property type="molecule type" value="Genomic_DNA"/>
</dbReference>
<feature type="domain" description="DUF7918" evidence="2">
    <location>
        <begin position="244"/>
        <end position="341"/>
    </location>
</feature>
<comment type="caution">
    <text evidence="3">The sequence shown here is derived from an EMBL/GenBank/DDBJ whole genome shotgun (WGS) entry which is preliminary data.</text>
</comment>
<sequence>MPHLRGITAHITDSHGKNLQEWGIQCLRQHTGGMRVSAYVQSTTGLSFQVSLQPEIPFIGHVPPSDTSVRHHSSTGEPHRRRSAGSKDQLSGQDREKRAKNTLSSPVRTSTKPQSHSAPNFAFLAALYLDGRSVPERKIISLFLQIGIPKRLSPGSRAPPKKKILTQGNTTAEKDFNSPDGKVAFKHRWVSANGEMTENAWVFKENAIETAFDRLMIAGSSPNVDDQDDDALIKAMESSAFDAQGKMEKEKKGQIVVELRRVVLGEKRTEVNYRSHHQGQDEDIAMEGVGREITHTVGFVLKKTVDPQPWRVVDYWPYNPNEGLYATFQFFYRSQEQLQKFHFPGFPSVPTTAKPRTTRLLNAQMASLTPLSISLPLEQKTKRIQRNRDSYEAKVKERGFKSGDNTKYDFGSEYRGKQATSPSAVDEASDGKKPPKYPAAPSLFLAKNPLEDATIDSFTCPTTAESPFLAGQSKALNLEFGLQPQGHARQLFNSDVPSSLAAKTSSSPPASTEITTEKMGIIRDKDSYRSTAGASYLSDQEEEDADDEFVNESDLETHADDDDFNYAVDPEEEDRGHADSLRSQFKNVRIRKRQRDDVNDAEDEHEAWPEADAAHLDGDGKQKTLTMPLTEEERAHRGKKSRTAETDSGQDSSQDAPGAEKTLGFGAVKESVS</sequence>
<dbReference type="PANTHER" id="PTHR36223:SF5">
    <property type="entry name" value="BETA-LACTAMASE-TYPE TRANSPEPTIDASE FOLD DOMAIN CONTAINING PROTEIN"/>
    <property type="match status" value="1"/>
</dbReference>
<dbReference type="PANTHER" id="PTHR36223">
    <property type="entry name" value="BETA-LACTAMASE-TYPE TRANSPEPTIDASE FOLD DOMAIN CONTAINING PROTEIN"/>
    <property type="match status" value="1"/>
</dbReference>
<proteinExistence type="predicted"/>
<dbReference type="OrthoDB" id="5409365at2759"/>
<feature type="compositionally biased region" description="Polar residues" evidence="1">
    <location>
        <begin position="646"/>
        <end position="655"/>
    </location>
</feature>
<evidence type="ECO:0000313" key="4">
    <source>
        <dbReference type="Proteomes" id="UP000664534"/>
    </source>
</evidence>
<protein>
    <recommendedName>
        <fullName evidence="2">DUF7918 domain-containing protein</fullName>
    </recommendedName>
</protein>
<accession>A0A8H3GD60</accession>
<feature type="compositionally biased region" description="Low complexity" evidence="1">
    <location>
        <begin position="499"/>
        <end position="511"/>
    </location>
</feature>